<accession>A0A9P5NNE9</accession>
<evidence type="ECO:0000313" key="1">
    <source>
        <dbReference type="EMBL" id="KAF8900816.1"/>
    </source>
</evidence>
<reference evidence="1" key="1">
    <citation type="submission" date="2020-11" db="EMBL/GenBank/DDBJ databases">
        <authorList>
            <consortium name="DOE Joint Genome Institute"/>
            <person name="Ahrendt S."/>
            <person name="Riley R."/>
            <person name="Andreopoulos W."/>
            <person name="LaButti K."/>
            <person name="Pangilinan J."/>
            <person name="Ruiz-duenas F.J."/>
            <person name="Barrasa J.M."/>
            <person name="Sanchez-Garcia M."/>
            <person name="Camarero S."/>
            <person name="Miyauchi S."/>
            <person name="Serrano A."/>
            <person name="Linde D."/>
            <person name="Babiker R."/>
            <person name="Drula E."/>
            <person name="Ayuso-Fernandez I."/>
            <person name="Pacheco R."/>
            <person name="Padilla G."/>
            <person name="Ferreira P."/>
            <person name="Barriuso J."/>
            <person name="Kellner H."/>
            <person name="Castanera R."/>
            <person name="Alfaro M."/>
            <person name="Ramirez L."/>
            <person name="Pisabarro A.G."/>
            <person name="Kuo A."/>
            <person name="Tritt A."/>
            <person name="Lipzen A."/>
            <person name="He G."/>
            <person name="Yan M."/>
            <person name="Ng V."/>
            <person name="Cullen D."/>
            <person name="Martin F."/>
            <person name="Rosso M.-N."/>
            <person name="Henrissat B."/>
            <person name="Hibbett D."/>
            <person name="Martinez A.T."/>
            <person name="Grigoriev I.V."/>
        </authorList>
    </citation>
    <scope>NUCLEOTIDE SEQUENCE</scope>
    <source>
        <strain evidence="1">AH 44721</strain>
    </source>
</reference>
<dbReference type="EMBL" id="JADNYJ010000045">
    <property type="protein sequence ID" value="KAF8900816.1"/>
    <property type="molecule type" value="Genomic_DNA"/>
</dbReference>
<name>A0A9P5NNE9_GYMJU</name>
<sequence>MSLALTALEAIPALTGTKKTGFAYTIYTGDLVSHDPDNQLGRAYTEYTEVLSLKL</sequence>
<dbReference type="Proteomes" id="UP000724874">
    <property type="component" value="Unassembled WGS sequence"/>
</dbReference>
<dbReference type="OrthoDB" id="282973at2759"/>
<proteinExistence type="predicted"/>
<protein>
    <submittedName>
        <fullName evidence="1">Uncharacterized protein</fullName>
    </submittedName>
</protein>
<dbReference type="AlphaFoldDB" id="A0A9P5NNE9"/>
<keyword evidence="2" id="KW-1185">Reference proteome</keyword>
<organism evidence="1 2">
    <name type="scientific">Gymnopilus junonius</name>
    <name type="common">Spectacular rustgill mushroom</name>
    <name type="synonym">Gymnopilus spectabilis subsp. junonius</name>
    <dbReference type="NCBI Taxonomy" id="109634"/>
    <lineage>
        <taxon>Eukaryota</taxon>
        <taxon>Fungi</taxon>
        <taxon>Dikarya</taxon>
        <taxon>Basidiomycota</taxon>
        <taxon>Agaricomycotina</taxon>
        <taxon>Agaricomycetes</taxon>
        <taxon>Agaricomycetidae</taxon>
        <taxon>Agaricales</taxon>
        <taxon>Agaricineae</taxon>
        <taxon>Hymenogastraceae</taxon>
        <taxon>Gymnopilus</taxon>
    </lineage>
</organism>
<comment type="caution">
    <text evidence="1">The sequence shown here is derived from an EMBL/GenBank/DDBJ whole genome shotgun (WGS) entry which is preliminary data.</text>
</comment>
<gene>
    <name evidence="1" type="ORF">CPB84DRAFT_1847062</name>
</gene>
<evidence type="ECO:0000313" key="2">
    <source>
        <dbReference type="Proteomes" id="UP000724874"/>
    </source>
</evidence>